<sequence length="444" mass="46685">MSTLTTGRWRACCASAALALAACAGDISPNPDADDPGTQPGTELPGPGGTQAVFTQHADGHYQAAVDASGDDWVYIDLDTQTQVFPPDPAASDAWDLAHRGVDIKLNGGVSGAPPGGIDAAVYAHKVAAGESYPFASIDAAPPPGEVEYVTDAEGSVGGNPSDPLDTTAYAMSTHPQADADPDPLTGAGDYGWYRYSGYLAGSAISARANVGYVLRTVECRYYKLRMTGYYDATGASAHPQYDFLEIDGSPCSDVGGAVAPLGRAVFTPTAGGMRADVDAADENAWVYLDLSHAQQVAPNAPARDAAGWDLAIRRTDIKLNGGSSGAGIVAIHDLLRDDWSARTAVPADAQWHSDADGALAFVTYPPRERGGECAFGADGDYGWYYYSGFCDKGNGMHHISPRDVVYVVRGRDGHYWKLRMLDYYGDAGESGHPSFEFAALPPP</sequence>
<evidence type="ECO:0000313" key="4">
    <source>
        <dbReference type="Proteomes" id="UP000199771"/>
    </source>
</evidence>
<dbReference type="OrthoDB" id="7056583at2"/>
<reference evidence="3 4" key="1">
    <citation type="submission" date="2016-10" db="EMBL/GenBank/DDBJ databases">
        <authorList>
            <person name="de Groot N.N."/>
        </authorList>
    </citation>
    <scope>NUCLEOTIDE SEQUENCE [LARGE SCALE GENOMIC DNA]</scope>
    <source>
        <strain evidence="3 4">DSM 23609</strain>
    </source>
</reference>
<dbReference type="STRING" id="1076937.SAMN04488120_103151"/>
<feature type="chain" id="PRO_5011606557" evidence="2">
    <location>
        <begin position="25"/>
        <end position="444"/>
    </location>
</feature>
<feature type="signal peptide" evidence="2">
    <location>
        <begin position="1"/>
        <end position="24"/>
    </location>
</feature>
<dbReference type="AlphaFoldDB" id="A0A1I2I9R2"/>
<organism evidence="3 4">
    <name type="scientific">Fontimonas thermophila</name>
    <dbReference type="NCBI Taxonomy" id="1076937"/>
    <lineage>
        <taxon>Bacteria</taxon>
        <taxon>Pseudomonadati</taxon>
        <taxon>Pseudomonadota</taxon>
        <taxon>Gammaproteobacteria</taxon>
        <taxon>Nevskiales</taxon>
        <taxon>Nevskiaceae</taxon>
        <taxon>Fontimonas</taxon>
    </lineage>
</organism>
<dbReference type="CDD" id="cd12105">
    <property type="entry name" value="HmuY"/>
    <property type="match status" value="2"/>
</dbReference>
<gene>
    <name evidence="3" type="ORF">SAMN04488120_103151</name>
</gene>
<evidence type="ECO:0000256" key="2">
    <source>
        <dbReference type="SAM" id="SignalP"/>
    </source>
</evidence>
<evidence type="ECO:0000313" key="3">
    <source>
        <dbReference type="EMBL" id="SFF39079.1"/>
    </source>
</evidence>
<accession>A0A1I2I9R2</accession>
<name>A0A1I2I9R2_9GAMM</name>
<dbReference type="EMBL" id="FOOC01000003">
    <property type="protein sequence ID" value="SFF39079.1"/>
    <property type="molecule type" value="Genomic_DNA"/>
</dbReference>
<keyword evidence="2" id="KW-0732">Signal</keyword>
<dbReference type="Proteomes" id="UP000199771">
    <property type="component" value="Unassembled WGS sequence"/>
</dbReference>
<feature type="region of interest" description="Disordered" evidence="1">
    <location>
        <begin position="29"/>
        <end position="49"/>
    </location>
</feature>
<keyword evidence="4" id="KW-1185">Reference proteome</keyword>
<dbReference type="RefSeq" id="WP_159431080.1">
    <property type="nucleotide sequence ID" value="NZ_FOOC01000003.1"/>
</dbReference>
<protein>
    <submittedName>
        <fullName evidence="3">HmuY protein</fullName>
    </submittedName>
</protein>
<dbReference type="InterPro" id="IPR025921">
    <property type="entry name" value="HmuY"/>
</dbReference>
<evidence type="ECO:0000256" key="1">
    <source>
        <dbReference type="SAM" id="MobiDB-lite"/>
    </source>
</evidence>
<proteinExistence type="predicted"/>
<dbReference type="Pfam" id="PF14064">
    <property type="entry name" value="HmuY"/>
    <property type="match status" value="2"/>
</dbReference>